<sequence>MTRTPPTGATDTTSPARTLSTASPAGTRGTASPPGTTGPPDVTVTVIVHDDAARLPRAVASVRRQTHANLEIVISDDHSTDDTPRVARALAAADPRIIYLRLDENSGGCGTPRNRGLEIARAPYLMFLDSDDELPERAVEVLLSAHRAREIDFAMGAVRRVRVDTGRRSTWMEHLVAEGRTLDGIEDDPRLLFEHLATSKMYSRAFLDRHSLRFPEDIHYEDQLFSAQAYCLAKAFTVVPDPVYLWYIAPYAAAGAASISNQRDRLSNVADRVHVQRLIDAFLAESGHESLREEKDFKFLKHDFRMYAGDLPYRDDAWLAAFADVVNPYLDTLSEGAYARLPRAERIVLELLRDRRFGDVRQAARGLGHGVAPRWTATDAEGRTYWGAEVPRSGRARRELDLTALELDVRPFAGARFRHEITDVVRGAGASVDLAVRTYDPALRLPVGPQRAALLLAPGGRRLTVPFRLSPVRPGVFEGRVRLDLATARPPLQGFAGLRHPVLRLRHQGQFHTGLLLGPLGFPALTARVPYRSGATPHRVTVEPEGHAPGRLQVRWEPVGVTARLIRPVVRGLARPRLKRAARLAASVLR</sequence>
<dbReference type="PANTHER" id="PTHR22916">
    <property type="entry name" value="GLYCOSYLTRANSFERASE"/>
    <property type="match status" value="1"/>
</dbReference>
<dbReference type="EMBL" id="BAABIG010000070">
    <property type="protein sequence ID" value="GAA4817421.1"/>
    <property type="molecule type" value="Genomic_DNA"/>
</dbReference>
<feature type="domain" description="Glycosyltransferase 2-like" evidence="2">
    <location>
        <begin position="44"/>
        <end position="203"/>
    </location>
</feature>
<evidence type="ECO:0000313" key="3">
    <source>
        <dbReference type="EMBL" id="GAA4817421.1"/>
    </source>
</evidence>
<dbReference type="CDD" id="cd00761">
    <property type="entry name" value="Glyco_tranf_GTA_type"/>
    <property type="match status" value="1"/>
</dbReference>
<proteinExistence type="predicted"/>
<accession>A0ABP9CVP8</accession>
<keyword evidence="4" id="KW-1185">Reference proteome</keyword>
<evidence type="ECO:0000313" key="4">
    <source>
        <dbReference type="Proteomes" id="UP001501265"/>
    </source>
</evidence>
<dbReference type="SUPFAM" id="SSF53448">
    <property type="entry name" value="Nucleotide-diphospho-sugar transferases"/>
    <property type="match status" value="1"/>
</dbReference>
<name>A0ABP9CVP8_9ACTN</name>
<evidence type="ECO:0000256" key="1">
    <source>
        <dbReference type="SAM" id="MobiDB-lite"/>
    </source>
</evidence>
<dbReference type="PANTHER" id="PTHR22916:SF3">
    <property type="entry name" value="UDP-GLCNAC:BETAGAL BETA-1,3-N-ACETYLGLUCOSAMINYLTRANSFERASE-LIKE PROTEIN 1"/>
    <property type="match status" value="1"/>
</dbReference>
<dbReference type="InterPro" id="IPR029044">
    <property type="entry name" value="Nucleotide-diphossugar_trans"/>
</dbReference>
<reference evidence="4" key="1">
    <citation type="journal article" date="2019" name="Int. J. Syst. Evol. Microbiol.">
        <title>The Global Catalogue of Microorganisms (GCM) 10K type strain sequencing project: providing services to taxonomists for standard genome sequencing and annotation.</title>
        <authorList>
            <consortium name="The Broad Institute Genomics Platform"/>
            <consortium name="The Broad Institute Genome Sequencing Center for Infectious Disease"/>
            <person name="Wu L."/>
            <person name="Ma J."/>
        </authorList>
    </citation>
    <scope>NUCLEOTIDE SEQUENCE [LARGE SCALE GENOMIC DNA]</scope>
    <source>
        <strain evidence="4">JCM 18081</strain>
    </source>
</reference>
<evidence type="ECO:0000259" key="2">
    <source>
        <dbReference type="Pfam" id="PF00535"/>
    </source>
</evidence>
<dbReference type="InterPro" id="IPR001173">
    <property type="entry name" value="Glyco_trans_2-like"/>
</dbReference>
<dbReference type="Pfam" id="PF00535">
    <property type="entry name" value="Glycos_transf_2"/>
    <property type="match status" value="1"/>
</dbReference>
<protein>
    <submittedName>
        <fullName evidence="3">Glycosyltransferase family 2 protein</fullName>
    </submittedName>
</protein>
<dbReference type="Proteomes" id="UP001501265">
    <property type="component" value="Unassembled WGS sequence"/>
</dbReference>
<organism evidence="3 4">
    <name type="scientific">Streptomyces ziwulingensis</name>
    <dbReference type="NCBI Taxonomy" id="1045501"/>
    <lineage>
        <taxon>Bacteria</taxon>
        <taxon>Bacillati</taxon>
        <taxon>Actinomycetota</taxon>
        <taxon>Actinomycetes</taxon>
        <taxon>Kitasatosporales</taxon>
        <taxon>Streptomycetaceae</taxon>
        <taxon>Streptomyces</taxon>
    </lineage>
</organism>
<gene>
    <name evidence="3" type="ORF">GCM10023220_57280</name>
</gene>
<dbReference type="RefSeq" id="WP_345623322.1">
    <property type="nucleotide sequence ID" value="NZ_BAABIG010000070.1"/>
</dbReference>
<feature type="compositionally biased region" description="Low complexity" evidence="1">
    <location>
        <begin position="24"/>
        <end position="41"/>
    </location>
</feature>
<feature type="region of interest" description="Disordered" evidence="1">
    <location>
        <begin position="1"/>
        <end position="41"/>
    </location>
</feature>
<feature type="compositionally biased region" description="Low complexity" evidence="1">
    <location>
        <begin position="1"/>
        <end position="15"/>
    </location>
</feature>
<comment type="caution">
    <text evidence="3">The sequence shown here is derived from an EMBL/GenBank/DDBJ whole genome shotgun (WGS) entry which is preliminary data.</text>
</comment>
<dbReference type="Gene3D" id="3.90.550.10">
    <property type="entry name" value="Spore Coat Polysaccharide Biosynthesis Protein SpsA, Chain A"/>
    <property type="match status" value="1"/>
</dbReference>